<dbReference type="PANTHER" id="PTHR11537">
    <property type="entry name" value="VOLTAGE-GATED POTASSIUM CHANNEL"/>
    <property type="match status" value="1"/>
</dbReference>
<evidence type="ECO:0000256" key="3">
    <source>
        <dbReference type="ARBA" id="ARBA00022692"/>
    </source>
</evidence>
<evidence type="ECO:0000256" key="1">
    <source>
        <dbReference type="ARBA" id="ARBA00004141"/>
    </source>
</evidence>
<gene>
    <name evidence="11" type="ORF">E0H92_06770</name>
</gene>
<proteinExistence type="predicted"/>
<dbReference type="PANTHER" id="PTHR11537:SF254">
    <property type="entry name" value="POTASSIUM VOLTAGE-GATED CHANNEL PROTEIN SHAB"/>
    <property type="match status" value="1"/>
</dbReference>
<dbReference type="SUPFAM" id="SSF81324">
    <property type="entry name" value="Voltage-gated potassium channels"/>
    <property type="match status" value="1"/>
</dbReference>
<dbReference type="EMBL" id="SJKC01000001">
    <property type="protein sequence ID" value="TCC41358.1"/>
    <property type="molecule type" value="Genomic_DNA"/>
</dbReference>
<dbReference type="InterPro" id="IPR013099">
    <property type="entry name" value="K_chnl_dom"/>
</dbReference>
<dbReference type="PRINTS" id="PR00169">
    <property type="entry name" value="KCHANNEL"/>
</dbReference>
<dbReference type="AlphaFoldDB" id="A0A4R0JAG1"/>
<feature type="transmembrane region" description="Helical" evidence="9">
    <location>
        <begin position="179"/>
        <end position="204"/>
    </location>
</feature>
<dbReference type="GO" id="GO:0001508">
    <property type="term" value="P:action potential"/>
    <property type="evidence" value="ECO:0007669"/>
    <property type="project" value="TreeGrafter"/>
</dbReference>
<dbReference type="Pfam" id="PF07885">
    <property type="entry name" value="Ion_trans_2"/>
    <property type="match status" value="1"/>
</dbReference>
<keyword evidence="4 9" id="KW-1133">Transmembrane helix</keyword>
<feature type="coiled-coil region" evidence="8">
    <location>
        <begin position="207"/>
        <end position="241"/>
    </location>
</feature>
<accession>A0A4R0JAG1</accession>
<feature type="domain" description="Potassium channel" evidence="10">
    <location>
        <begin position="146"/>
        <end position="204"/>
    </location>
</feature>
<evidence type="ECO:0000313" key="11">
    <source>
        <dbReference type="EMBL" id="TCC41358.1"/>
    </source>
</evidence>
<dbReference type="GO" id="GO:0005249">
    <property type="term" value="F:voltage-gated potassium channel activity"/>
    <property type="evidence" value="ECO:0007669"/>
    <property type="project" value="InterPro"/>
</dbReference>
<evidence type="ECO:0000256" key="5">
    <source>
        <dbReference type="ARBA" id="ARBA00023065"/>
    </source>
</evidence>
<reference evidence="11 12" key="1">
    <citation type="submission" date="2019-02" db="EMBL/GenBank/DDBJ databases">
        <title>Kribbella capetownensis sp. nov. and Kribbella speibonae sp. nov., isolated from soil.</title>
        <authorList>
            <person name="Curtis S.M."/>
            <person name="Norton I."/>
            <person name="Everest G.J."/>
            <person name="Meyers P.R."/>
        </authorList>
    </citation>
    <scope>NUCLEOTIDE SEQUENCE [LARGE SCALE GENOMIC DNA]</scope>
    <source>
        <strain evidence="11 12">YM55</strain>
    </source>
</reference>
<feature type="transmembrane region" description="Helical" evidence="9">
    <location>
        <begin position="46"/>
        <end position="67"/>
    </location>
</feature>
<protein>
    <submittedName>
        <fullName evidence="11">Two pore domain potassium channel family protein</fullName>
    </submittedName>
</protein>
<dbReference type="InterPro" id="IPR028325">
    <property type="entry name" value="VG_K_chnl"/>
</dbReference>
<evidence type="ECO:0000313" key="12">
    <source>
        <dbReference type="Proteomes" id="UP000294225"/>
    </source>
</evidence>
<feature type="transmembrane region" description="Helical" evidence="9">
    <location>
        <begin position="117"/>
        <end position="137"/>
    </location>
</feature>
<dbReference type="Proteomes" id="UP000294225">
    <property type="component" value="Unassembled WGS sequence"/>
</dbReference>
<evidence type="ECO:0000256" key="6">
    <source>
        <dbReference type="ARBA" id="ARBA00023136"/>
    </source>
</evidence>
<organism evidence="11 12">
    <name type="scientific">Kribbella speibonae</name>
    <dbReference type="NCBI Taxonomy" id="1572660"/>
    <lineage>
        <taxon>Bacteria</taxon>
        <taxon>Bacillati</taxon>
        <taxon>Actinomycetota</taxon>
        <taxon>Actinomycetes</taxon>
        <taxon>Propionibacteriales</taxon>
        <taxon>Kribbellaceae</taxon>
        <taxon>Kribbella</taxon>
    </lineage>
</organism>
<dbReference type="InterPro" id="IPR027359">
    <property type="entry name" value="Volt_channel_dom_sf"/>
</dbReference>
<evidence type="ECO:0000256" key="8">
    <source>
        <dbReference type="SAM" id="Coils"/>
    </source>
</evidence>
<keyword evidence="6 9" id="KW-0472">Membrane</keyword>
<name>A0A4R0JAG1_9ACTN</name>
<dbReference type="GO" id="GO:0008076">
    <property type="term" value="C:voltage-gated potassium channel complex"/>
    <property type="evidence" value="ECO:0007669"/>
    <property type="project" value="InterPro"/>
</dbReference>
<dbReference type="Gene3D" id="1.20.120.350">
    <property type="entry name" value="Voltage-gated potassium channels. Chain C"/>
    <property type="match status" value="1"/>
</dbReference>
<keyword evidence="2" id="KW-0813">Transport</keyword>
<evidence type="ECO:0000256" key="2">
    <source>
        <dbReference type="ARBA" id="ARBA00022448"/>
    </source>
</evidence>
<sequence length="257" mass="27867">MGRDAFAEKYERAAEWPLTVAAVLFLVAYSWPVMQPSMAEDLRHACSVTAVAIWAVFACDFLLRLALARRRLRFLREHVVDLLVLALPLLRPLRALRVVTALGRLNRRAASSLRGRAIVYVVGGIGLLGFTAAVAVLDAERSQPSANIKNFGDAAWWAVTTITTVGYGDRFPTTGSGRIAGVGLMLGGIALLGVVTAALASWFVEHVARQERDEVDLREQVSALVEEVRALRAELGRATSELESHEPGHTARLSGTA</sequence>
<evidence type="ECO:0000256" key="7">
    <source>
        <dbReference type="ARBA" id="ARBA00023303"/>
    </source>
</evidence>
<dbReference type="Gene3D" id="1.20.5.110">
    <property type="match status" value="1"/>
</dbReference>
<evidence type="ECO:0000256" key="4">
    <source>
        <dbReference type="ARBA" id="ARBA00022989"/>
    </source>
</evidence>
<evidence type="ECO:0000256" key="9">
    <source>
        <dbReference type="SAM" id="Phobius"/>
    </source>
</evidence>
<evidence type="ECO:0000259" key="10">
    <source>
        <dbReference type="Pfam" id="PF07885"/>
    </source>
</evidence>
<keyword evidence="3 9" id="KW-0812">Transmembrane</keyword>
<keyword evidence="5" id="KW-0406">Ion transport</keyword>
<comment type="caution">
    <text evidence="11">The sequence shown here is derived from an EMBL/GenBank/DDBJ whole genome shotgun (WGS) entry which is preliminary data.</text>
</comment>
<keyword evidence="8" id="KW-0175">Coiled coil</keyword>
<feature type="transmembrane region" description="Helical" evidence="9">
    <location>
        <begin position="16"/>
        <end position="34"/>
    </location>
</feature>
<comment type="subcellular location">
    <subcellularLocation>
        <location evidence="1">Membrane</location>
        <topology evidence="1">Multi-pass membrane protein</topology>
    </subcellularLocation>
</comment>
<keyword evidence="7 11" id="KW-0407">Ion channel</keyword>
<dbReference type="Gene3D" id="1.10.287.70">
    <property type="match status" value="1"/>
</dbReference>